<proteinExistence type="predicted"/>
<gene>
    <name evidence="1" type="ORF">NCTC9601_00974</name>
</gene>
<name>A0A2X1QBK2_KLEPN</name>
<reference evidence="1 2" key="1">
    <citation type="submission" date="2018-06" db="EMBL/GenBank/DDBJ databases">
        <authorList>
            <consortium name="Pathogen Informatics"/>
            <person name="Doyle S."/>
        </authorList>
    </citation>
    <scope>NUCLEOTIDE SEQUENCE [LARGE SCALE GENOMIC DNA]</scope>
    <source>
        <strain evidence="1 2">NCTC9601</strain>
    </source>
</reference>
<evidence type="ECO:0000313" key="1">
    <source>
        <dbReference type="EMBL" id="SPX53842.1"/>
    </source>
</evidence>
<evidence type="ECO:0000313" key="2">
    <source>
        <dbReference type="Proteomes" id="UP000251123"/>
    </source>
</evidence>
<sequence length="317" mass="35056">MGSVGAGLERQIEAHRLHADIGDVLDVLAENIFIQADHRAVAEQVVRPLFLLLRRQHEQVIALLLALFGDFRHFRIVAAGAQQVQHMLGAGQVQRFIAGDQADNFGVAFHQFAFGKGEGAGEADVEADRFQGINAHQAQIQFLFQLAQIHGHGFAVDGVGAFAQQMPVAGHLDQRIVIVRDAFRTFLDLLVGDDVVEHGRRVVDDVADDVSVRTRVNGLGEGPGFYPGLQLRDGDQRQQRHIRATALDGVEQRLVLQVADENMFFVFRERLVVDAIAGNVNLFRAPEEGELLFNQLFKDVVFLLIVAGHVNRLAKKT</sequence>
<protein>
    <submittedName>
        <fullName evidence="1">Uncharacterized protein</fullName>
    </submittedName>
</protein>
<organism evidence="1 2">
    <name type="scientific">Klebsiella pneumoniae</name>
    <dbReference type="NCBI Taxonomy" id="573"/>
    <lineage>
        <taxon>Bacteria</taxon>
        <taxon>Pseudomonadati</taxon>
        <taxon>Pseudomonadota</taxon>
        <taxon>Gammaproteobacteria</taxon>
        <taxon>Enterobacterales</taxon>
        <taxon>Enterobacteriaceae</taxon>
        <taxon>Klebsiella/Raoultella group</taxon>
        <taxon>Klebsiella</taxon>
        <taxon>Klebsiella pneumoniae complex</taxon>
    </lineage>
</organism>
<dbReference type="AlphaFoldDB" id="A0A2X1QBK2"/>
<accession>A0A2X1QBK2</accession>
<dbReference type="Proteomes" id="UP000251123">
    <property type="component" value="Unassembled WGS sequence"/>
</dbReference>
<dbReference type="EMBL" id="UASN01000011">
    <property type="protein sequence ID" value="SPX53842.1"/>
    <property type="molecule type" value="Genomic_DNA"/>
</dbReference>